<dbReference type="OrthoDB" id="2325690at2"/>
<dbReference type="AlphaFoldDB" id="A0A0R1R422"/>
<evidence type="ECO:0000313" key="3">
    <source>
        <dbReference type="Proteomes" id="UP000051790"/>
    </source>
</evidence>
<dbReference type="Pfam" id="PF01381">
    <property type="entry name" value="HTH_3"/>
    <property type="match status" value="1"/>
</dbReference>
<dbReference type="GO" id="GO:0003677">
    <property type="term" value="F:DNA binding"/>
    <property type="evidence" value="ECO:0007669"/>
    <property type="project" value="InterPro"/>
</dbReference>
<feature type="domain" description="HTH cro/C1-type" evidence="1">
    <location>
        <begin position="32"/>
        <end position="82"/>
    </location>
</feature>
<dbReference type="PROSITE" id="PS50943">
    <property type="entry name" value="HTH_CROC1"/>
    <property type="match status" value="1"/>
</dbReference>
<gene>
    <name evidence="2" type="ORF">FD01_GL002696</name>
</gene>
<comment type="caution">
    <text evidence="2">The sequence shown here is derived from an EMBL/GenBank/DDBJ whole genome shotgun (WGS) entry which is preliminary data.</text>
</comment>
<name>A0A0R1R422_9LACO</name>
<reference evidence="2 3" key="1">
    <citation type="journal article" date="2015" name="Genome Announc.">
        <title>Expanding the biotechnology potential of lactobacilli through comparative genomics of 213 strains and associated genera.</title>
        <authorList>
            <person name="Sun Z."/>
            <person name="Harris H.M."/>
            <person name="McCann A."/>
            <person name="Guo C."/>
            <person name="Argimon S."/>
            <person name="Zhang W."/>
            <person name="Yang X."/>
            <person name="Jeffery I.B."/>
            <person name="Cooney J.C."/>
            <person name="Kagawa T.F."/>
            <person name="Liu W."/>
            <person name="Song Y."/>
            <person name="Salvetti E."/>
            <person name="Wrobel A."/>
            <person name="Rasinkangas P."/>
            <person name="Parkhill J."/>
            <person name="Rea M.C."/>
            <person name="O'Sullivan O."/>
            <person name="Ritari J."/>
            <person name="Douillard F.P."/>
            <person name="Paul Ross R."/>
            <person name="Yang R."/>
            <person name="Briner A.E."/>
            <person name="Felis G.E."/>
            <person name="de Vos W.M."/>
            <person name="Barrangou R."/>
            <person name="Klaenhammer T.R."/>
            <person name="Caufield P.W."/>
            <person name="Cui Y."/>
            <person name="Zhang H."/>
            <person name="O'Toole P.W."/>
        </authorList>
    </citation>
    <scope>NUCLEOTIDE SEQUENCE [LARGE SCALE GENOMIC DNA]</scope>
    <source>
        <strain evidence="2 3">DSM 13343</strain>
    </source>
</reference>
<proteinExistence type="predicted"/>
<dbReference type="SUPFAM" id="SSF47413">
    <property type="entry name" value="lambda repressor-like DNA-binding domains"/>
    <property type="match status" value="1"/>
</dbReference>
<accession>A0A0R1R422</accession>
<evidence type="ECO:0000259" key="1">
    <source>
        <dbReference type="PROSITE" id="PS50943"/>
    </source>
</evidence>
<sequence length="86" mass="9697">MTTWRDYRKSISSIPKSEVALINVLSRFEATRISRGISQKDFAEMIGMKQPQLAKLERLDSVPTLATLERYADGLGLKISLLITDI</sequence>
<dbReference type="SMART" id="SM00530">
    <property type="entry name" value="HTH_XRE"/>
    <property type="match status" value="1"/>
</dbReference>
<dbReference type="EMBL" id="AZEU01000045">
    <property type="protein sequence ID" value="KRL52109.1"/>
    <property type="molecule type" value="Genomic_DNA"/>
</dbReference>
<dbReference type="PATRIC" id="fig|1423769.4.peg.2905"/>
<dbReference type="CDD" id="cd00093">
    <property type="entry name" value="HTH_XRE"/>
    <property type="match status" value="1"/>
</dbReference>
<keyword evidence="3" id="KW-1185">Reference proteome</keyword>
<evidence type="ECO:0000313" key="2">
    <source>
        <dbReference type="EMBL" id="KRL52109.1"/>
    </source>
</evidence>
<protein>
    <recommendedName>
        <fullName evidence="1">HTH cro/C1-type domain-containing protein</fullName>
    </recommendedName>
</protein>
<dbReference type="Gene3D" id="1.10.260.40">
    <property type="entry name" value="lambda repressor-like DNA-binding domains"/>
    <property type="match status" value="1"/>
</dbReference>
<dbReference type="InterPro" id="IPR010982">
    <property type="entry name" value="Lambda_DNA-bd_dom_sf"/>
</dbReference>
<dbReference type="Proteomes" id="UP000051790">
    <property type="component" value="Unassembled WGS sequence"/>
</dbReference>
<dbReference type="RefSeq" id="WP_054714989.1">
    <property type="nucleotide sequence ID" value="NZ_AZEU01000045.1"/>
</dbReference>
<dbReference type="InterPro" id="IPR001387">
    <property type="entry name" value="Cro/C1-type_HTH"/>
</dbReference>
<organism evidence="2 3">
    <name type="scientific">Lacticaseibacillus manihotivorans DSM 13343 = JCM 12514</name>
    <dbReference type="NCBI Taxonomy" id="1423769"/>
    <lineage>
        <taxon>Bacteria</taxon>
        <taxon>Bacillati</taxon>
        <taxon>Bacillota</taxon>
        <taxon>Bacilli</taxon>
        <taxon>Lactobacillales</taxon>
        <taxon>Lactobacillaceae</taxon>
        <taxon>Lacticaseibacillus</taxon>
    </lineage>
</organism>